<evidence type="ECO:0000256" key="3">
    <source>
        <dbReference type="SAM" id="MobiDB-lite"/>
    </source>
</evidence>
<gene>
    <name evidence="6" type="ORF">SEMRO_776_G200870.1</name>
</gene>
<feature type="domain" description="Cyclin C-terminal" evidence="5">
    <location>
        <begin position="204"/>
        <end position="341"/>
    </location>
</feature>
<evidence type="ECO:0000313" key="6">
    <source>
        <dbReference type="EMBL" id="CAB9516341.1"/>
    </source>
</evidence>
<dbReference type="Gene3D" id="1.10.472.10">
    <property type="entry name" value="Cyclin-like"/>
    <property type="match status" value="2"/>
</dbReference>
<name>A0A9N8HJM8_9STRA</name>
<dbReference type="InterPro" id="IPR013763">
    <property type="entry name" value="Cyclin-like_dom"/>
</dbReference>
<evidence type="ECO:0000256" key="1">
    <source>
        <dbReference type="ARBA" id="ARBA00023127"/>
    </source>
</evidence>
<dbReference type="Pfam" id="PF00134">
    <property type="entry name" value="Cyclin_N"/>
    <property type="match status" value="1"/>
</dbReference>
<dbReference type="Pfam" id="PF02984">
    <property type="entry name" value="Cyclin_C"/>
    <property type="match status" value="1"/>
</dbReference>
<dbReference type="OrthoDB" id="39037at2759"/>
<dbReference type="InterPro" id="IPR004367">
    <property type="entry name" value="Cyclin_C-dom"/>
</dbReference>
<keyword evidence="7" id="KW-1185">Reference proteome</keyword>
<proteinExistence type="inferred from homology"/>
<feature type="region of interest" description="Disordered" evidence="3">
    <location>
        <begin position="321"/>
        <end position="371"/>
    </location>
</feature>
<dbReference type="FunFam" id="1.10.472.10:FF:000093">
    <property type="entry name" value="Predicted protein"/>
    <property type="match status" value="1"/>
</dbReference>
<protein>
    <submittedName>
        <fullName evidence="6">Diatom-specific cyclin</fullName>
    </submittedName>
</protein>
<comment type="similarity">
    <text evidence="2">Belongs to the cyclin family.</text>
</comment>
<dbReference type="PANTHER" id="PTHR10177">
    <property type="entry name" value="CYCLINS"/>
    <property type="match status" value="1"/>
</dbReference>
<dbReference type="Proteomes" id="UP001153069">
    <property type="component" value="Unassembled WGS sequence"/>
</dbReference>
<dbReference type="SMART" id="SM01332">
    <property type="entry name" value="Cyclin_C"/>
    <property type="match status" value="1"/>
</dbReference>
<feature type="compositionally biased region" description="Polar residues" evidence="3">
    <location>
        <begin position="353"/>
        <end position="364"/>
    </location>
</feature>
<keyword evidence="1 2" id="KW-0195">Cyclin</keyword>
<comment type="caution">
    <text evidence="6">The sequence shown here is derived from an EMBL/GenBank/DDBJ whole genome shotgun (WGS) entry which is preliminary data.</text>
</comment>
<sequence length="371" mass="41746">MRSHGKQSTVVGGSHDPYSSSSACRDGHPLLAGESIALTAEEDPIRRRLLDHKEQMEVMFWQEISHYKTTDYLSFPASLPPICGGGEREGVMAEQWRTRMCEWAYQLVDHFDFPRHIVGTCMNFLDRYLERYFAAEGGAPKIQKRHFQKATMCCLYLAMKIRGPHSRIPAAYMVQLSRGTVSEEEMVDMEKDLLKTLFWLVNPPTAHDFLKHYLCLLQPNSFQTTAGGVPKNPRLSAVEDLASFLVELSVLDYYFINFRPSTLALAALFNAMDEDPNATASTNPLLLKSHTFYHGYERLILPGEEQAVHMARQRLASLYGNAGSTEDSDDDAAAVDESSPSMEDEEDKDDARTNSPVSVTNTGVHTAFYEQ</sequence>
<dbReference type="CDD" id="cd20537">
    <property type="entry name" value="CYCLIN_CCNO-like_rpt2"/>
    <property type="match status" value="1"/>
</dbReference>
<dbReference type="SUPFAM" id="SSF47954">
    <property type="entry name" value="Cyclin-like"/>
    <property type="match status" value="2"/>
</dbReference>
<dbReference type="InterPro" id="IPR036915">
    <property type="entry name" value="Cyclin-like_sf"/>
</dbReference>
<reference evidence="6" key="1">
    <citation type="submission" date="2020-06" db="EMBL/GenBank/DDBJ databases">
        <authorList>
            <consortium name="Plant Systems Biology data submission"/>
        </authorList>
    </citation>
    <scope>NUCLEOTIDE SEQUENCE</scope>
    <source>
        <strain evidence="6">D6</strain>
    </source>
</reference>
<dbReference type="InterPro" id="IPR039361">
    <property type="entry name" value="Cyclin"/>
</dbReference>
<dbReference type="SMART" id="SM00385">
    <property type="entry name" value="CYCLIN"/>
    <property type="match status" value="1"/>
</dbReference>
<accession>A0A9N8HJM8</accession>
<feature type="region of interest" description="Disordered" evidence="3">
    <location>
        <begin position="1"/>
        <end position="22"/>
    </location>
</feature>
<evidence type="ECO:0000256" key="2">
    <source>
        <dbReference type="RuleBase" id="RU000383"/>
    </source>
</evidence>
<dbReference type="InterPro" id="IPR006671">
    <property type="entry name" value="Cyclin_N"/>
</dbReference>
<dbReference type="AlphaFoldDB" id="A0A9N8HJM8"/>
<evidence type="ECO:0000259" key="4">
    <source>
        <dbReference type="SMART" id="SM00385"/>
    </source>
</evidence>
<feature type="domain" description="Cyclin-like" evidence="4">
    <location>
        <begin position="102"/>
        <end position="195"/>
    </location>
</feature>
<evidence type="ECO:0000259" key="5">
    <source>
        <dbReference type="SMART" id="SM01332"/>
    </source>
</evidence>
<dbReference type="EMBL" id="CAICTM010000775">
    <property type="protein sequence ID" value="CAB9516341.1"/>
    <property type="molecule type" value="Genomic_DNA"/>
</dbReference>
<organism evidence="6 7">
    <name type="scientific">Seminavis robusta</name>
    <dbReference type="NCBI Taxonomy" id="568900"/>
    <lineage>
        <taxon>Eukaryota</taxon>
        <taxon>Sar</taxon>
        <taxon>Stramenopiles</taxon>
        <taxon>Ochrophyta</taxon>
        <taxon>Bacillariophyta</taxon>
        <taxon>Bacillariophyceae</taxon>
        <taxon>Bacillariophycidae</taxon>
        <taxon>Naviculales</taxon>
        <taxon>Naviculaceae</taxon>
        <taxon>Seminavis</taxon>
    </lineage>
</organism>
<evidence type="ECO:0000313" key="7">
    <source>
        <dbReference type="Proteomes" id="UP001153069"/>
    </source>
</evidence>